<keyword evidence="8" id="KW-0472">Membrane</keyword>
<comment type="subcellular location">
    <subcellularLocation>
        <location evidence="1">Cell inner membrane</location>
        <topology evidence="1">Multi-pass membrane protein</topology>
    </subcellularLocation>
</comment>
<evidence type="ECO:0000259" key="11">
    <source>
        <dbReference type="PROSITE" id="PS50885"/>
    </source>
</evidence>
<evidence type="ECO:0000256" key="8">
    <source>
        <dbReference type="SAM" id="Phobius"/>
    </source>
</evidence>
<dbReference type="PRINTS" id="PR00260">
    <property type="entry name" value="CHEMTRNSDUCR"/>
</dbReference>
<protein>
    <submittedName>
        <fullName evidence="12">Methyl-accepting chemotaxis protein</fullName>
    </submittedName>
</protein>
<keyword evidence="6" id="KW-0175">Coiled coil</keyword>
<dbReference type="Pfam" id="PF00015">
    <property type="entry name" value="MCPsignal"/>
    <property type="match status" value="1"/>
</dbReference>
<dbReference type="CDD" id="cd06225">
    <property type="entry name" value="HAMP"/>
    <property type="match status" value="1"/>
</dbReference>
<dbReference type="GO" id="GO:0005886">
    <property type="term" value="C:plasma membrane"/>
    <property type="evidence" value="ECO:0007669"/>
    <property type="project" value="UniProtKB-SubCell"/>
</dbReference>
<dbReference type="SUPFAM" id="SSF58104">
    <property type="entry name" value="Methyl-accepting chemotaxis protein (MCP) signaling domain"/>
    <property type="match status" value="1"/>
</dbReference>
<evidence type="ECO:0000259" key="9">
    <source>
        <dbReference type="PROSITE" id="PS50111"/>
    </source>
</evidence>
<feature type="region of interest" description="Disordered" evidence="7">
    <location>
        <begin position="504"/>
        <end position="523"/>
    </location>
</feature>
<dbReference type="PROSITE" id="PS50192">
    <property type="entry name" value="T_SNARE"/>
    <property type="match status" value="1"/>
</dbReference>
<evidence type="ECO:0000256" key="3">
    <source>
        <dbReference type="ARBA" id="ARBA00023224"/>
    </source>
</evidence>
<keyword evidence="2" id="KW-0997">Cell inner membrane</keyword>
<evidence type="ECO:0000256" key="5">
    <source>
        <dbReference type="PROSITE-ProRule" id="PRU00284"/>
    </source>
</evidence>
<dbReference type="InterPro" id="IPR004090">
    <property type="entry name" value="Chemotax_Me-accpt_rcpt"/>
</dbReference>
<dbReference type="Proteomes" id="UP001060336">
    <property type="component" value="Chromosome"/>
</dbReference>
<organism evidence="12 13">
    <name type="scientific">Nisaea acidiphila</name>
    <dbReference type="NCBI Taxonomy" id="1862145"/>
    <lineage>
        <taxon>Bacteria</taxon>
        <taxon>Pseudomonadati</taxon>
        <taxon>Pseudomonadota</taxon>
        <taxon>Alphaproteobacteria</taxon>
        <taxon>Rhodospirillales</taxon>
        <taxon>Thalassobaculaceae</taxon>
        <taxon>Nisaea</taxon>
    </lineage>
</organism>
<feature type="transmembrane region" description="Helical" evidence="8">
    <location>
        <begin position="428"/>
        <end position="450"/>
    </location>
</feature>
<keyword evidence="13" id="KW-1185">Reference proteome</keyword>
<keyword evidence="8" id="KW-0812">Transmembrane</keyword>
<evidence type="ECO:0000256" key="4">
    <source>
        <dbReference type="ARBA" id="ARBA00029447"/>
    </source>
</evidence>
<dbReference type="GO" id="GO:0006935">
    <property type="term" value="P:chemotaxis"/>
    <property type="evidence" value="ECO:0007669"/>
    <property type="project" value="InterPro"/>
</dbReference>
<dbReference type="GO" id="GO:0004888">
    <property type="term" value="F:transmembrane signaling receptor activity"/>
    <property type="evidence" value="ECO:0007669"/>
    <property type="project" value="InterPro"/>
</dbReference>
<dbReference type="PANTHER" id="PTHR32089:SF112">
    <property type="entry name" value="LYSOZYME-LIKE PROTEIN-RELATED"/>
    <property type="match status" value="1"/>
</dbReference>
<feature type="transmembrane region" description="Helical" evidence="8">
    <location>
        <begin position="7"/>
        <end position="29"/>
    </location>
</feature>
<dbReference type="SMART" id="SM00283">
    <property type="entry name" value="MA"/>
    <property type="match status" value="1"/>
</dbReference>
<dbReference type="RefSeq" id="WP_257768902.1">
    <property type="nucleotide sequence ID" value="NZ_CP102480.1"/>
</dbReference>
<feature type="domain" description="HAMP" evidence="11">
    <location>
        <begin position="451"/>
        <end position="504"/>
    </location>
</feature>
<evidence type="ECO:0000313" key="13">
    <source>
        <dbReference type="Proteomes" id="UP001060336"/>
    </source>
</evidence>
<reference evidence="12" key="1">
    <citation type="submission" date="2022-08" db="EMBL/GenBank/DDBJ databases">
        <title>Nisaea acidiphila sp. nov., isolated from a marine algal debris and emended description of the genus Nisaea Urios et al. 2008.</title>
        <authorList>
            <person name="Kwon K."/>
        </authorList>
    </citation>
    <scope>NUCLEOTIDE SEQUENCE</scope>
    <source>
        <strain evidence="12">MEBiC11861</strain>
    </source>
</reference>
<dbReference type="KEGG" id="naci:NUH88_21600"/>
<evidence type="ECO:0000256" key="7">
    <source>
        <dbReference type="SAM" id="MobiDB-lite"/>
    </source>
</evidence>
<dbReference type="PROSITE" id="PS50885">
    <property type="entry name" value="HAMP"/>
    <property type="match status" value="1"/>
</dbReference>
<feature type="domain" description="Methyl-accepting transducer" evidence="9">
    <location>
        <begin position="545"/>
        <end position="767"/>
    </location>
</feature>
<evidence type="ECO:0000256" key="1">
    <source>
        <dbReference type="ARBA" id="ARBA00004429"/>
    </source>
</evidence>
<dbReference type="PROSITE" id="PS50111">
    <property type="entry name" value="CHEMOTAXIS_TRANSDUC_2"/>
    <property type="match status" value="1"/>
</dbReference>
<evidence type="ECO:0000313" key="12">
    <source>
        <dbReference type="EMBL" id="UUX49970.1"/>
    </source>
</evidence>
<feature type="domain" description="T-SNARE coiled-coil homology" evidence="10">
    <location>
        <begin position="697"/>
        <end position="759"/>
    </location>
</feature>
<gene>
    <name evidence="12" type="ORF">NUH88_21600</name>
</gene>
<feature type="coiled-coil region" evidence="6">
    <location>
        <begin position="770"/>
        <end position="797"/>
    </location>
</feature>
<evidence type="ECO:0000259" key="10">
    <source>
        <dbReference type="PROSITE" id="PS50192"/>
    </source>
</evidence>
<dbReference type="GO" id="GO:0007165">
    <property type="term" value="P:signal transduction"/>
    <property type="evidence" value="ECO:0007669"/>
    <property type="project" value="UniProtKB-KW"/>
</dbReference>
<dbReference type="InterPro" id="IPR000727">
    <property type="entry name" value="T_SNARE_dom"/>
</dbReference>
<dbReference type="Pfam" id="PF00672">
    <property type="entry name" value="HAMP"/>
    <property type="match status" value="1"/>
</dbReference>
<dbReference type="SMART" id="SM00304">
    <property type="entry name" value="HAMP"/>
    <property type="match status" value="1"/>
</dbReference>
<name>A0A9J7ASY1_9PROT</name>
<accession>A0A9J7ASY1</accession>
<dbReference type="Gene3D" id="6.10.340.10">
    <property type="match status" value="1"/>
</dbReference>
<sequence>MRIGFRIASGFAVTLVIAGGVGLIGYFGLNRYDRDITLTLNLLDAVDTFGEANSQANLYAMSRDQKYYDPAIAGTREAEQKLSNLVTSGGDASIAKIEKELETYEAKLGELYTVNSETRQVTDLMAGEAQAIKESATKLSAGAEEIFNSNRAEEAQASAVRDSSMAIMNASNTLLAESNAIRAAEAAYRLDRTEEARSSLEAGTKKLFLGALSLRKAAAGTDAEAAAGKVAQITVTYRKLFSQLVQAVQDNQPGLNALFEELADASGSLGNAAAEILADRKSALADATESYKSAKTNSESATNARVATLEMVVAADLMAAETQAYISADTEEARTNSENAISGAVARVFSKALVIKKALPGEFGDLAISAARAAKNFREQLNVVAETLDRQAAIESEMRSVEARNATLTSNYKDQKIADLRDLKEQSVLSIVLGTVGGVALGVFLAFLIARSIVRPISVITGSMNGLADGDLESEIPMTDRKDEIAEMARAVQVFKDNANEVKRLEREQQDNERRSTEEKRRQMTELADNFEHSVKTIAQRVADAGGTMEGSATEVTSAIAKTHDQAAAVAAASTEASANVQTVAAATSELTSSIQEISRQIAISNEKSRDASNRAGQSVELMGTLRKAVDEITDVVQLIQEIAEQTNLLALNATIEAARAGDAGKGFAVVASEVKNLASQTAQATEKVSESVTAIQQETDRASTNMEEVSKVIQELGEISASIAAAMEEQTSATQEIARNIEEASMSADDVARNIEGVNASAEISGGAADAVSGRARELTEQIQSLNRQVEDFLSQVRSK</sequence>
<keyword evidence="3 5" id="KW-0807">Transducer</keyword>
<dbReference type="EMBL" id="CP102480">
    <property type="protein sequence ID" value="UUX49970.1"/>
    <property type="molecule type" value="Genomic_DNA"/>
</dbReference>
<proteinExistence type="inferred from homology"/>
<keyword evidence="2" id="KW-1003">Cell membrane</keyword>
<dbReference type="InterPro" id="IPR003660">
    <property type="entry name" value="HAMP_dom"/>
</dbReference>
<evidence type="ECO:0000256" key="2">
    <source>
        <dbReference type="ARBA" id="ARBA00022519"/>
    </source>
</evidence>
<keyword evidence="8" id="KW-1133">Transmembrane helix</keyword>
<dbReference type="PANTHER" id="PTHR32089">
    <property type="entry name" value="METHYL-ACCEPTING CHEMOTAXIS PROTEIN MCPB"/>
    <property type="match status" value="1"/>
</dbReference>
<comment type="similarity">
    <text evidence="4">Belongs to the methyl-accepting chemotaxis (MCP) protein family.</text>
</comment>
<dbReference type="AlphaFoldDB" id="A0A9J7ASY1"/>
<evidence type="ECO:0000256" key="6">
    <source>
        <dbReference type="SAM" id="Coils"/>
    </source>
</evidence>
<dbReference type="InterPro" id="IPR004089">
    <property type="entry name" value="MCPsignal_dom"/>
</dbReference>
<dbReference type="Gene3D" id="1.10.287.950">
    <property type="entry name" value="Methyl-accepting chemotaxis protein"/>
    <property type="match status" value="1"/>
</dbReference>